<dbReference type="GO" id="GO:0015175">
    <property type="term" value="F:neutral L-amino acid transmembrane transporter activity"/>
    <property type="evidence" value="ECO:0007669"/>
    <property type="project" value="TreeGrafter"/>
</dbReference>
<name>A0A401Q9K6_SCYTO</name>
<evidence type="ECO:0000256" key="5">
    <source>
        <dbReference type="ARBA" id="ARBA00022989"/>
    </source>
</evidence>
<evidence type="ECO:0000256" key="7">
    <source>
        <dbReference type="ARBA" id="ARBA00023180"/>
    </source>
</evidence>
<dbReference type="Pfam" id="PF00375">
    <property type="entry name" value="SDF"/>
    <property type="match status" value="1"/>
</dbReference>
<dbReference type="PANTHER" id="PTHR11958">
    <property type="entry name" value="SODIUM/DICARBOXYLATE SYMPORTER-RELATED"/>
    <property type="match status" value="1"/>
</dbReference>
<keyword evidence="4 8" id="KW-0769">Symport</keyword>
<evidence type="ECO:0000313" key="9">
    <source>
        <dbReference type="EMBL" id="GCB82051.1"/>
    </source>
</evidence>
<evidence type="ECO:0000256" key="2">
    <source>
        <dbReference type="ARBA" id="ARBA00022448"/>
    </source>
</evidence>
<evidence type="ECO:0000256" key="6">
    <source>
        <dbReference type="ARBA" id="ARBA00023136"/>
    </source>
</evidence>
<accession>A0A401Q9K6</accession>
<dbReference type="EMBL" id="BFAA01021899">
    <property type="protein sequence ID" value="GCB82051.1"/>
    <property type="molecule type" value="Genomic_DNA"/>
</dbReference>
<keyword evidence="7" id="KW-0325">Glycoprotein</keyword>
<evidence type="ECO:0000313" key="10">
    <source>
        <dbReference type="Proteomes" id="UP000288216"/>
    </source>
</evidence>
<dbReference type="InterPro" id="IPR001991">
    <property type="entry name" value="Na-dicarboxylate_symporter"/>
</dbReference>
<evidence type="ECO:0000256" key="4">
    <source>
        <dbReference type="ARBA" id="ARBA00022847"/>
    </source>
</evidence>
<keyword evidence="2 8" id="KW-0813">Transport</keyword>
<dbReference type="Proteomes" id="UP000288216">
    <property type="component" value="Unassembled WGS sequence"/>
</dbReference>
<feature type="transmembrane region" description="Helical" evidence="8">
    <location>
        <begin position="96"/>
        <end position="119"/>
    </location>
</feature>
<dbReference type="GO" id="GO:0005886">
    <property type="term" value="C:plasma membrane"/>
    <property type="evidence" value="ECO:0007669"/>
    <property type="project" value="TreeGrafter"/>
</dbReference>
<feature type="transmembrane region" description="Helical" evidence="8">
    <location>
        <begin position="131"/>
        <end position="153"/>
    </location>
</feature>
<comment type="caution">
    <text evidence="8">Lacks conserved residue(s) required for the propagation of feature annotation.</text>
</comment>
<dbReference type="InterPro" id="IPR018107">
    <property type="entry name" value="Na-dicarboxylate_symporter_CS"/>
</dbReference>
<comment type="caution">
    <text evidence="9">The sequence shown here is derived from an EMBL/GenBank/DDBJ whole genome shotgun (WGS) entry which is preliminary data.</text>
</comment>
<keyword evidence="6 8" id="KW-0472">Membrane</keyword>
<dbReference type="OrthoDB" id="5877963at2759"/>
<keyword evidence="3 8" id="KW-0812">Transmembrane</keyword>
<dbReference type="OMA" id="EYIMSNT"/>
<keyword evidence="10" id="KW-1185">Reference proteome</keyword>
<proteinExistence type="inferred from homology"/>
<dbReference type="SUPFAM" id="SSF118215">
    <property type="entry name" value="Proton glutamate symport protein"/>
    <property type="match status" value="1"/>
</dbReference>
<protein>
    <recommendedName>
        <fullName evidence="8">Amino acid transporter</fullName>
    </recommendedName>
</protein>
<dbReference type="InterPro" id="IPR036458">
    <property type="entry name" value="Na:dicarbo_symporter_sf"/>
</dbReference>
<comment type="subcellular location">
    <subcellularLocation>
        <location evidence="1 8">Membrane</location>
        <topology evidence="1 8">Multi-pass membrane protein</topology>
    </subcellularLocation>
</comment>
<gene>
    <name evidence="9" type="ORF">scyTo_0022271</name>
</gene>
<reference evidence="9 10" key="1">
    <citation type="journal article" date="2018" name="Nat. Ecol. Evol.">
        <title>Shark genomes provide insights into elasmobranch evolution and the origin of vertebrates.</title>
        <authorList>
            <person name="Hara Y"/>
            <person name="Yamaguchi K"/>
            <person name="Onimaru K"/>
            <person name="Kadota M"/>
            <person name="Koyanagi M"/>
            <person name="Keeley SD"/>
            <person name="Tatsumi K"/>
            <person name="Tanaka K"/>
            <person name="Motone F"/>
            <person name="Kageyama Y"/>
            <person name="Nozu R"/>
            <person name="Adachi N"/>
            <person name="Nishimura O"/>
            <person name="Nakagawa R"/>
            <person name="Tanegashima C"/>
            <person name="Kiyatake I"/>
            <person name="Matsumoto R"/>
            <person name="Murakumo K"/>
            <person name="Nishida K"/>
            <person name="Terakita A"/>
            <person name="Kuratani S"/>
            <person name="Sato K"/>
            <person name="Hyodo S Kuraku.S."/>
        </authorList>
    </citation>
    <scope>NUCLEOTIDE SEQUENCE [LARGE SCALE GENOMIC DNA]</scope>
</reference>
<evidence type="ECO:0000256" key="1">
    <source>
        <dbReference type="ARBA" id="ARBA00004141"/>
    </source>
</evidence>
<evidence type="ECO:0000256" key="3">
    <source>
        <dbReference type="ARBA" id="ARBA00022692"/>
    </source>
</evidence>
<dbReference type="GO" id="GO:0005313">
    <property type="term" value="F:L-glutamate transmembrane transporter activity"/>
    <property type="evidence" value="ECO:0007669"/>
    <property type="project" value="TreeGrafter"/>
</dbReference>
<sequence>MMQKGAEEPLANGHVGVKDRPACSIAKLAALGSEKEAGGERTASALAKVLSFLRRNSLVIFTVFGVLLGLAVGLGVRRLHISRTHLLYFAFPGELLLRLLKMVILPVVFCSLVSGAASLDIRALGKLGGRAILYFALTTLIGSALGVTLGLIIKPGGHSQAGHSKTPAVSATLPSKEATDSFLDLFR</sequence>
<evidence type="ECO:0000256" key="8">
    <source>
        <dbReference type="RuleBase" id="RU361216"/>
    </source>
</evidence>
<dbReference type="Gene3D" id="1.10.3860.10">
    <property type="entry name" value="Sodium:dicarboxylate symporter"/>
    <property type="match status" value="1"/>
</dbReference>
<organism evidence="9 10">
    <name type="scientific">Scyliorhinus torazame</name>
    <name type="common">Cloudy catshark</name>
    <name type="synonym">Catulus torazame</name>
    <dbReference type="NCBI Taxonomy" id="75743"/>
    <lineage>
        <taxon>Eukaryota</taxon>
        <taxon>Metazoa</taxon>
        <taxon>Chordata</taxon>
        <taxon>Craniata</taxon>
        <taxon>Vertebrata</taxon>
        <taxon>Chondrichthyes</taxon>
        <taxon>Elasmobranchii</taxon>
        <taxon>Galeomorphii</taxon>
        <taxon>Galeoidea</taxon>
        <taxon>Carcharhiniformes</taxon>
        <taxon>Scyliorhinidae</taxon>
        <taxon>Scyliorhinus</taxon>
    </lineage>
</organism>
<dbReference type="PANTHER" id="PTHR11958:SF63">
    <property type="entry name" value="AMINO ACID TRANSPORTER"/>
    <property type="match status" value="1"/>
</dbReference>
<dbReference type="AlphaFoldDB" id="A0A401Q9K6"/>
<dbReference type="PROSITE" id="PS00713">
    <property type="entry name" value="NA_DICARBOXYL_SYMP_1"/>
    <property type="match status" value="1"/>
</dbReference>
<dbReference type="GO" id="GO:0015501">
    <property type="term" value="F:glutamate:sodium symporter activity"/>
    <property type="evidence" value="ECO:0007669"/>
    <property type="project" value="TreeGrafter"/>
</dbReference>
<dbReference type="InterPro" id="IPR050746">
    <property type="entry name" value="DAACS"/>
</dbReference>
<feature type="transmembrane region" description="Helical" evidence="8">
    <location>
        <begin position="58"/>
        <end position="76"/>
    </location>
</feature>
<keyword evidence="5 8" id="KW-1133">Transmembrane helix</keyword>
<comment type="similarity">
    <text evidence="8">Belongs to the dicarboxylate/amino acid:cation symporter (DAACS) (TC 2.A.23) family.</text>
</comment>
<dbReference type="PRINTS" id="PR00173">
    <property type="entry name" value="EDTRNSPORT"/>
</dbReference>
<dbReference type="STRING" id="75743.A0A401Q9K6"/>